<feature type="compositionally biased region" description="Pro residues" evidence="1">
    <location>
        <begin position="129"/>
        <end position="142"/>
    </location>
</feature>
<protein>
    <recommendedName>
        <fullName evidence="2">Cupin type-2 domain-containing protein</fullName>
    </recommendedName>
</protein>
<dbReference type="PANTHER" id="PTHR36440">
    <property type="entry name" value="PUTATIVE (AFU_ORTHOLOGUE AFUA_8G07350)-RELATED"/>
    <property type="match status" value="1"/>
</dbReference>
<keyword evidence="4" id="KW-1185">Reference proteome</keyword>
<accession>A0A918DP77</accession>
<dbReference type="SUPFAM" id="SSF51182">
    <property type="entry name" value="RmlC-like cupins"/>
    <property type="match status" value="1"/>
</dbReference>
<dbReference type="AlphaFoldDB" id="A0A918DP77"/>
<feature type="domain" description="Cupin type-2" evidence="2">
    <location>
        <begin position="26"/>
        <end position="91"/>
    </location>
</feature>
<comment type="caution">
    <text evidence="3">The sequence shown here is derived from an EMBL/GenBank/DDBJ whole genome shotgun (WGS) entry which is preliminary data.</text>
</comment>
<reference evidence="3" key="2">
    <citation type="submission" date="2020-09" db="EMBL/GenBank/DDBJ databases">
        <authorList>
            <person name="Sun Q."/>
            <person name="Zhou Y."/>
        </authorList>
    </citation>
    <scope>NUCLEOTIDE SEQUENCE</scope>
    <source>
        <strain evidence="3">CGMCC 4.7368</strain>
    </source>
</reference>
<evidence type="ECO:0000256" key="1">
    <source>
        <dbReference type="SAM" id="MobiDB-lite"/>
    </source>
</evidence>
<evidence type="ECO:0000313" key="4">
    <source>
        <dbReference type="Proteomes" id="UP000646523"/>
    </source>
</evidence>
<dbReference type="PANTHER" id="PTHR36440:SF1">
    <property type="entry name" value="PUTATIVE (AFU_ORTHOLOGUE AFUA_8G07350)-RELATED"/>
    <property type="match status" value="1"/>
</dbReference>
<dbReference type="Pfam" id="PF07883">
    <property type="entry name" value="Cupin_2"/>
    <property type="match status" value="1"/>
</dbReference>
<dbReference type="InterPro" id="IPR014710">
    <property type="entry name" value="RmlC-like_jellyroll"/>
</dbReference>
<dbReference type="EMBL" id="BMNH01000024">
    <property type="protein sequence ID" value="GGO78107.1"/>
    <property type="molecule type" value="Genomic_DNA"/>
</dbReference>
<dbReference type="Proteomes" id="UP000646523">
    <property type="component" value="Unassembled WGS sequence"/>
</dbReference>
<dbReference type="InterPro" id="IPR013096">
    <property type="entry name" value="Cupin_2"/>
</dbReference>
<dbReference type="InterPro" id="IPR011051">
    <property type="entry name" value="RmlC_Cupin_sf"/>
</dbReference>
<reference evidence="3" key="1">
    <citation type="journal article" date="2014" name="Int. J. Syst. Evol. Microbiol.">
        <title>Complete genome sequence of Corynebacterium casei LMG S-19264T (=DSM 44701T), isolated from a smear-ripened cheese.</title>
        <authorList>
            <consortium name="US DOE Joint Genome Institute (JGI-PGF)"/>
            <person name="Walter F."/>
            <person name="Albersmeier A."/>
            <person name="Kalinowski J."/>
            <person name="Ruckert C."/>
        </authorList>
    </citation>
    <scope>NUCLEOTIDE SEQUENCE</scope>
    <source>
        <strain evidence="3">CGMCC 4.7368</strain>
    </source>
</reference>
<name>A0A918DP77_9ACTN</name>
<dbReference type="InterPro" id="IPR053146">
    <property type="entry name" value="QDO-like"/>
</dbReference>
<feature type="region of interest" description="Disordered" evidence="1">
    <location>
        <begin position="126"/>
        <end position="149"/>
    </location>
</feature>
<sequence>MQFLGTTMTVKAGGSETGGALTLIEQECPPGFATPWHVHQHDDEAFYVLSGTIRVYCGERTWQAGAGAFVLLLRDLPHAFVNAQDSPLRLLQLTWPAGFEHFATDVAAGDTDPGRLIEVAARHGYRITGPPPGTRPEMPQPPSSERTVL</sequence>
<evidence type="ECO:0000313" key="3">
    <source>
        <dbReference type="EMBL" id="GGO78107.1"/>
    </source>
</evidence>
<organism evidence="3 4">
    <name type="scientific">Nonomuraea cavernae</name>
    <dbReference type="NCBI Taxonomy" id="2045107"/>
    <lineage>
        <taxon>Bacteria</taxon>
        <taxon>Bacillati</taxon>
        <taxon>Actinomycetota</taxon>
        <taxon>Actinomycetes</taxon>
        <taxon>Streptosporangiales</taxon>
        <taxon>Streptosporangiaceae</taxon>
        <taxon>Nonomuraea</taxon>
    </lineage>
</organism>
<dbReference type="Gene3D" id="2.60.120.10">
    <property type="entry name" value="Jelly Rolls"/>
    <property type="match status" value="1"/>
</dbReference>
<evidence type="ECO:0000259" key="2">
    <source>
        <dbReference type="Pfam" id="PF07883"/>
    </source>
</evidence>
<proteinExistence type="predicted"/>
<gene>
    <name evidence="3" type="ORF">GCM10012289_59340</name>
</gene>
<dbReference type="RefSeq" id="WP_189127495.1">
    <property type="nucleotide sequence ID" value="NZ_BMNH01000024.1"/>
</dbReference>